<keyword evidence="7" id="KW-1185">Reference proteome</keyword>
<dbReference type="PROSITE" id="PS51347">
    <property type="entry name" value="PHOSPHOTRIESTERASE_2"/>
    <property type="match status" value="1"/>
</dbReference>
<evidence type="ECO:0000313" key="6">
    <source>
        <dbReference type="EMBL" id="TFD27741.1"/>
    </source>
</evidence>
<feature type="binding site" evidence="4">
    <location>
        <position position="22"/>
    </location>
    <ligand>
        <name>Zn(2+)</name>
        <dbReference type="ChEBI" id="CHEBI:29105"/>
        <label>1</label>
    </ligand>
</feature>
<dbReference type="EMBL" id="SOGT01000005">
    <property type="protein sequence ID" value="TFD27741.1"/>
    <property type="molecule type" value="Genomic_DNA"/>
</dbReference>
<feature type="binding site" description="via carbamate group" evidence="4">
    <location>
        <position position="145"/>
    </location>
    <ligand>
        <name>Zn(2+)</name>
        <dbReference type="ChEBI" id="CHEBI:29105"/>
        <label>1</label>
    </ligand>
</feature>
<name>A0A4R8ZI07_9MICO</name>
<dbReference type="Gene3D" id="3.20.20.140">
    <property type="entry name" value="Metal-dependent hydrolases"/>
    <property type="match status" value="1"/>
</dbReference>
<dbReference type="OrthoDB" id="9795018at2"/>
<feature type="binding site" description="via carbamate group" evidence="4">
    <location>
        <position position="145"/>
    </location>
    <ligand>
        <name>Zn(2+)</name>
        <dbReference type="ChEBI" id="CHEBI:29105"/>
        <label>2</label>
    </ligand>
</feature>
<comment type="similarity">
    <text evidence="5">Belongs to the metallo-dependent hydrolases superfamily. Phosphotriesterase family.</text>
</comment>
<keyword evidence="2" id="KW-0378">Hydrolase</keyword>
<organism evidence="6 7">
    <name type="scientific">Cryobacterium lyxosi</name>
    <dbReference type="NCBI Taxonomy" id="1259228"/>
    <lineage>
        <taxon>Bacteria</taxon>
        <taxon>Bacillati</taxon>
        <taxon>Actinomycetota</taxon>
        <taxon>Actinomycetes</taxon>
        <taxon>Micrococcales</taxon>
        <taxon>Microbacteriaceae</taxon>
        <taxon>Cryobacterium</taxon>
    </lineage>
</organism>
<comment type="cofactor">
    <cofactor evidence="4">
        <name>a divalent metal cation</name>
        <dbReference type="ChEBI" id="CHEBI:60240"/>
    </cofactor>
    <text evidence="4">Binds 2 divalent metal cations per subunit.</text>
</comment>
<dbReference type="PROSITE" id="PS01322">
    <property type="entry name" value="PHOSPHOTRIESTERASE_1"/>
    <property type="match status" value="1"/>
</dbReference>
<sequence>MTMIETVRGPIPIKDIGVTLTHEHIFTKNPELEQSYPHPEWDEDAATKTAIDGLNALHAKGIETIVDLTVPGLGRFIPRIQAVAAAVDLNIVVATGFYTFKDLPTFFQTTGPGRMVERDEPLEEFFIRDITVGVGDTGVKAAMIKVATDEFGITTDVERVMRSAAIAHLETGVTITTHTHVAHYTGRDQQNFFRENGVPLENVVIGHCGDSTDISYLRELLDNGSTLGLDRFGMEQVLNDDLRVDTLVALIELGYAEQLTLSHDAGFFSINTPPSWRTKNAPNWHHANISDRILPKIRKRGIAEETIHQIMVTNPARILAGRREK</sequence>
<dbReference type="InterPro" id="IPR001559">
    <property type="entry name" value="Phosphotriesterase"/>
</dbReference>
<evidence type="ECO:0000256" key="4">
    <source>
        <dbReference type="PIRSR" id="PIRSR601559-51"/>
    </source>
</evidence>
<feature type="binding site" evidence="4">
    <location>
        <position position="24"/>
    </location>
    <ligand>
        <name>Zn(2+)</name>
        <dbReference type="ChEBI" id="CHEBI:29105"/>
        <label>1</label>
    </ligand>
</feature>
<dbReference type="SUPFAM" id="SSF51556">
    <property type="entry name" value="Metallo-dependent hydrolases"/>
    <property type="match status" value="1"/>
</dbReference>
<dbReference type="PANTHER" id="PTHR10819">
    <property type="entry name" value="PHOSPHOTRIESTERASE-RELATED"/>
    <property type="match status" value="1"/>
</dbReference>
<evidence type="ECO:0000256" key="3">
    <source>
        <dbReference type="PIRSR" id="PIRSR601559-50"/>
    </source>
</evidence>
<evidence type="ECO:0000313" key="7">
    <source>
        <dbReference type="Proteomes" id="UP000298424"/>
    </source>
</evidence>
<gene>
    <name evidence="6" type="ORF">E3T27_04565</name>
</gene>
<evidence type="ECO:0000256" key="2">
    <source>
        <dbReference type="ARBA" id="ARBA00022801"/>
    </source>
</evidence>
<dbReference type="PANTHER" id="PTHR10819:SF3">
    <property type="entry name" value="PHOSPHOTRIESTERASE-RELATED PROTEIN"/>
    <property type="match status" value="1"/>
</dbReference>
<accession>A0A4R8ZI07</accession>
<reference evidence="6 7" key="1">
    <citation type="submission" date="2019-03" db="EMBL/GenBank/DDBJ databases">
        <title>Genomics of glacier-inhabiting Cryobacterium strains.</title>
        <authorList>
            <person name="Liu Q."/>
            <person name="Xin Y.-H."/>
        </authorList>
    </citation>
    <scope>NUCLEOTIDE SEQUENCE [LARGE SCALE GENOMIC DNA]</scope>
    <source>
        <strain evidence="6 7">TMT1-1</strain>
    </source>
</reference>
<keyword evidence="1 4" id="KW-0479">Metal-binding</keyword>
<dbReference type="GO" id="GO:0016788">
    <property type="term" value="F:hydrolase activity, acting on ester bonds"/>
    <property type="evidence" value="ECO:0007669"/>
    <property type="project" value="InterPro"/>
</dbReference>
<protein>
    <submittedName>
        <fullName evidence="6">Phosphotriesterase</fullName>
    </submittedName>
</protein>
<dbReference type="Pfam" id="PF02126">
    <property type="entry name" value="PTE"/>
    <property type="match status" value="1"/>
</dbReference>
<feature type="modified residue" description="N6-carboxylysine" evidence="3 5">
    <location>
        <position position="145"/>
    </location>
</feature>
<dbReference type="InterPro" id="IPR017947">
    <property type="entry name" value="AryldialkylPase_Zn-BS"/>
</dbReference>
<comment type="caution">
    <text evidence="6">The sequence shown here is derived from an EMBL/GenBank/DDBJ whole genome shotgun (WGS) entry which is preliminary data.</text>
</comment>
<dbReference type="InterPro" id="IPR032466">
    <property type="entry name" value="Metal_Hydrolase"/>
</dbReference>
<evidence type="ECO:0000256" key="1">
    <source>
        <dbReference type="ARBA" id="ARBA00022723"/>
    </source>
</evidence>
<dbReference type="Proteomes" id="UP000298424">
    <property type="component" value="Unassembled WGS sequence"/>
</dbReference>
<dbReference type="GO" id="GO:0008270">
    <property type="term" value="F:zinc ion binding"/>
    <property type="evidence" value="ECO:0007669"/>
    <property type="project" value="InterPro"/>
</dbReference>
<feature type="binding site" evidence="4">
    <location>
        <position position="207"/>
    </location>
    <ligand>
        <name>Zn(2+)</name>
        <dbReference type="ChEBI" id="CHEBI:29105"/>
        <label>2</label>
    </ligand>
</feature>
<feature type="binding site" evidence="4">
    <location>
        <position position="178"/>
    </location>
    <ligand>
        <name>Zn(2+)</name>
        <dbReference type="ChEBI" id="CHEBI:29105"/>
        <label>2</label>
    </ligand>
</feature>
<dbReference type="AlphaFoldDB" id="A0A4R8ZI07"/>
<evidence type="ECO:0000256" key="5">
    <source>
        <dbReference type="PROSITE-ProRule" id="PRU00679"/>
    </source>
</evidence>
<proteinExistence type="inferred from homology"/>
<feature type="binding site" evidence="4">
    <location>
        <position position="264"/>
    </location>
    <ligand>
        <name>Zn(2+)</name>
        <dbReference type="ChEBI" id="CHEBI:29105"/>
        <label>1</label>
    </ligand>
</feature>